<evidence type="ECO:0000259" key="6">
    <source>
        <dbReference type="Pfam" id="PF04127"/>
    </source>
</evidence>
<accession>A0ABV3TR00</accession>
<dbReference type="Pfam" id="PF02441">
    <property type="entry name" value="Flavoprotein"/>
    <property type="match status" value="1"/>
</dbReference>
<feature type="binding site" evidence="3">
    <location>
        <position position="289"/>
    </location>
    <ligand>
        <name>CTP</name>
        <dbReference type="ChEBI" id="CHEBI:37563"/>
    </ligand>
</feature>
<dbReference type="InterPro" id="IPR003382">
    <property type="entry name" value="Flavoprotein"/>
</dbReference>
<dbReference type="GO" id="GO:0004632">
    <property type="term" value="F:phosphopantothenate--cysteine ligase activity"/>
    <property type="evidence" value="ECO:0007669"/>
    <property type="project" value="UniProtKB-EC"/>
</dbReference>
<feature type="active site" description="Proton donor" evidence="3">
    <location>
        <position position="159"/>
    </location>
</feature>
<keyword evidence="3 4" id="KW-0436">Ligase</keyword>
<dbReference type="EC" id="4.1.1.36" evidence="3"/>
<dbReference type="GO" id="GO:0004633">
    <property type="term" value="F:phosphopantothenoylcysteine decarboxylase activity"/>
    <property type="evidence" value="ECO:0007669"/>
    <property type="project" value="UniProtKB-EC"/>
</dbReference>
<evidence type="ECO:0000256" key="1">
    <source>
        <dbReference type="ARBA" id="ARBA00022793"/>
    </source>
</evidence>
<feature type="region of interest" description="Phosphopantothenoylcysteine decarboxylase" evidence="3">
    <location>
        <begin position="1"/>
        <end position="190"/>
    </location>
</feature>
<proteinExistence type="inferred from homology"/>
<comment type="catalytic activity">
    <reaction evidence="3 4">
        <text>N-[(R)-4-phosphopantothenoyl]-L-cysteine + H(+) = (R)-4'-phosphopantetheine + CO2</text>
        <dbReference type="Rhea" id="RHEA:16793"/>
        <dbReference type="ChEBI" id="CHEBI:15378"/>
        <dbReference type="ChEBI" id="CHEBI:16526"/>
        <dbReference type="ChEBI" id="CHEBI:59458"/>
        <dbReference type="ChEBI" id="CHEBI:61723"/>
        <dbReference type="EC" id="4.1.1.36"/>
    </reaction>
</comment>
<comment type="function">
    <text evidence="4">Catalyzes two steps in the biosynthesis of coenzyme A. In the first step cysteine is conjugated to 4'-phosphopantothenate to form 4-phosphopantothenoylcysteine, in the latter compound is decarboxylated to form 4'-phosphopantotheine.</text>
</comment>
<evidence type="ECO:0000256" key="3">
    <source>
        <dbReference type="HAMAP-Rule" id="MF_02225"/>
    </source>
</evidence>
<dbReference type="NCBIfam" id="TIGR00521">
    <property type="entry name" value="coaBC_dfp"/>
    <property type="match status" value="1"/>
</dbReference>
<feature type="binding site" evidence="3">
    <location>
        <position position="323"/>
    </location>
    <ligand>
        <name>CTP</name>
        <dbReference type="ChEBI" id="CHEBI:37563"/>
    </ligand>
</feature>
<organism evidence="7 8">
    <name type="scientific">Zhongshania arctica</name>
    <dbReference type="NCBI Taxonomy" id="3238302"/>
    <lineage>
        <taxon>Bacteria</taxon>
        <taxon>Pseudomonadati</taxon>
        <taxon>Pseudomonadota</taxon>
        <taxon>Gammaproteobacteria</taxon>
        <taxon>Cellvibrionales</taxon>
        <taxon>Spongiibacteraceae</taxon>
        <taxon>Zhongshania</taxon>
    </lineage>
</organism>
<dbReference type="InterPro" id="IPR036551">
    <property type="entry name" value="Flavin_trans-like"/>
</dbReference>
<dbReference type="InterPro" id="IPR007085">
    <property type="entry name" value="DNA/pantothenate-metab_flavo_C"/>
</dbReference>
<feature type="binding site" evidence="3">
    <location>
        <begin position="273"/>
        <end position="275"/>
    </location>
    <ligand>
        <name>CTP</name>
        <dbReference type="ChEBI" id="CHEBI:37563"/>
    </ligand>
</feature>
<comment type="catalytic activity">
    <reaction evidence="3 4">
        <text>(R)-4'-phosphopantothenate + L-cysteine + CTP = N-[(R)-4-phosphopantothenoyl]-L-cysteine + CMP + diphosphate + H(+)</text>
        <dbReference type="Rhea" id="RHEA:19397"/>
        <dbReference type="ChEBI" id="CHEBI:10986"/>
        <dbReference type="ChEBI" id="CHEBI:15378"/>
        <dbReference type="ChEBI" id="CHEBI:33019"/>
        <dbReference type="ChEBI" id="CHEBI:35235"/>
        <dbReference type="ChEBI" id="CHEBI:37563"/>
        <dbReference type="ChEBI" id="CHEBI:59458"/>
        <dbReference type="ChEBI" id="CHEBI:60377"/>
        <dbReference type="EC" id="6.3.2.5"/>
    </reaction>
</comment>
<keyword evidence="1 3" id="KW-0210">Decarboxylase</keyword>
<keyword evidence="3" id="KW-0479">Metal-binding</keyword>
<dbReference type="HAMAP" id="MF_02225">
    <property type="entry name" value="CoaBC"/>
    <property type="match status" value="1"/>
</dbReference>
<evidence type="ECO:0000313" key="7">
    <source>
        <dbReference type="EMBL" id="MEX1664023.1"/>
    </source>
</evidence>
<comment type="similarity">
    <text evidence="3 4">In the C-terminal section; belongs to the PPC synthetase family.</text>
</comment>
<gene>
    <name evidence="3 7" type="primary">coaBC</name>
    <name evidence="7" type="ORF">AB4875_00920</name>
</gene>
<comment type="cofactor">
    <cofactor evidence="3">
        <name>FMN</name>
        <dbReference type="ChEBI" id="CHEBI:58210"/>
    </cofactor>
    <text evidence="3">Binds 1 FMN per subunit.</text>
</comment>
<dbReference type="Gene3D" id="3.40.50.1950">
    <property type="entry name" value="Flavin prenyltransferase-like"/>
    <property type="match status" value="1"/>
</dbReference>
<dbReference type="PANTHER" id="PTHR14359">
    <property type="entry name" value="HOMO-OLIGOMERIC FLAVIN CONTAINING CYS DECARBOXYLASE FAMILY"/>
    <property type="match status" value="1"/>
</dbReference>
<dbReference type="Pfam" id="PF04127">
    <property type="entry name" value="DFP"/>
    <property type="match status" value="1"/>
</dbReference>
<keyword evidence="2 3" id="KW-0456">Lyase</keyword>
<keyword evidence="3" id="KW-0460">Magnesium</keyword>
<comment type="function">
    <text evidence="3">Catalyzes two sequential steps in the biosynthesis of coenzyme A. In the first step cysteine is conjugated to 4'-phosphopantothenate to form 4-phosphopantothenoylcysteine. In the second step the latter compound is decarboxylated to form 4'-phosphopantotheine.</text>
</comment>
<reference evidence="7 8" key="1">
    <citation type="journal article" date="2011" name="Int. J. Syst. Evol. Microbiol.">
        <title>Zhongshania antarctica gen. nov., sp. nov. and Zhongshania guokunii sp. nov., gammaproteobacteria respectively isolated from coastal attached (fast) ice and surface seawater of the Antarctic.</title>
        <authorList>
            <person name="Li H.J."/>
            <person name="Zhang X.Y."/>
            <person name="Chen C.X."/>
            <person name="Zhang Y.J."/>
            <person name="Gao Z.M."/>
            <person name="Yu Y."/>
            <person name="Chen X.L."/>
            <person name="Chen B."/>
            <person name="Zhang Y.Z."/>
        </authorList>
    </citation>
    <scope>NUCLEOTIDE SEQUENCE [LARGE SCALE GENOMIC DNA]</scope>
    <source>
        <strain evidence="7 8">R06B22</strain>
    </source>
</reference>
<keyword evidence="3 4" id="KW-0285">Flavoprotein</keyword>
<keyword evidence="3" id="KW-0511">Multifunctional enzyme</keyword>
<feature type="domain" description="DNA/pantothenate metabolism flavoprotein C-terminal" evidence="6">
    <location>
        <begin position="186"/>
        <end position="394"/>
    </location>
</feature>
<comment type="cofactor">
    <cofactor evidence="3">
        <name>Mg(2+)</name>
        <dbReference type="ChEBI" id="CHEBI:18420"/>
    </cofactor>
</comment>
<comment type="similarity">
    <text evidence="3 4">In the N-terminal section; belongs to the HFCD (homo-oligomeric flavin containing Cys decarboxylase) superfamily.</text>
</comment>
<dbReference type="Gene3D" id="3.40.50.10300">
    <property type="entry name" value="CoaB-like"/>
    <property type="match status" value="1"/>
</dbReference>
<evidence type="ECO:0000256" key="4">
    <source>
        <dbReference type="RuleBase" id="RU364078"/>
    </source>
</evidence>
<feature type="region of interest" description="Phosphopantothenate--cysteine ligase" evidence="3">
    <location>
        <begin position="191"/>
        <end position="401"/>
    </location>
</feature>
<feature type="binding site" evidence="3">
    <location>
        <position position="341"/>
    </location>
    <ligand>
        <name>CTP</name>
        <dbReference type="ChEBI" id="CHEBI:37563"/>
    </ligand>
</feature>
<protein>
    <recommendedName>
        <fullName evidence="3">Coenzyme A biosynthesis bifunctional protein CoaBC</fullName>
    </recommendedName>
    <alternativeName>
        <fullName evidence="3">DNA/pantothenate metabolism flavoprotein</fullName>
    </alternativeName>
    <alternativeName>
        <fullName evidence="3">Phosphopantothenoylcysteine synthetase/decarboxylase</fullName>
        <shortName evidence="3">PPCS-PPCDC</shortName>
    </alternativeName>
    <domain>
        <recommendedName>
            <fullName evidence="3">Phosphopantothenoylcysteine decarboxylase</fullName>
            <shortName evidence="3">PPC decarboxylase</shortName>
            <shortName evidence="3">PPC-DC</shortName>
            <ecNumber evidence="3">4.1.1.36</ecNumber>
        </recommendedName>
        <alternativeName>
            <fullName evidence="3">CoaC</fullName>
        </alternativeName>
    </domain>
    <domain>
        <recommendedName>
            <fullName evidence="3">Phosphopantothenate--cysteine ligase</fullName>
            <ecNumber evidence="3">6.3.2.5</ecNumber>
        </recommendedName>
        <alternativeName>
            <fullName evidence="3">CoaB</fullName>
        </alternativeName>
        <alternativeName>
            <fullName evidence="3">Phosphopantothenoylcysteine synthetase</fullName>
            <shortName evidence="3">PPC synthetase</shortName>
            <shortName evidence="3">PPC-S</shortName>
        </alternativeName>
    </domain>
</protein>
<keyword evidence="3 4" id="KW-0288">FMN</keyword>
<dbReference type="EC" id="6.3.2.5" evidence="3"/>
<feature type="binding site" evidence="3">
    <location>
        <begin position="305"/>
        <end position="308"/>
    </location>
    <ligand>
        <name>CTP</name>
        <dbReference type="ChEBI" id="CHEBI:37563"/>
    </ligand>
</feature>
<comment type="caution">
    <text evidence="7">The sequence shown here is derived from an EMBL/GenBank/DDBJ whole genome shotgun (WGS) entry which is preliminary data.</text>
</comment>
<comment type="pathway">
    <text evidence="3 4">Cofactor biosynthesis; coenzyme A biosynthesis; CoA from (R)-pantothenate: step 2/5.</text>
</comment>
<dbReference type="SUPFAM" id="SSF52507">
    <property type="entry name" value="Homo-oligomeric flavin-containing Cys decarboxylases, HFCD"/>
    <property type="match status" value="1"/>
</dbReference>
<evidence type="ECO:0000259" key="5">
    <source>
        <dbReference type="Pfam" id="PF02441"/>
    </source>
</evidence>
<comment type="pathway">
    <text evidence="3 4">Cofactor biosynthesis; coenzyme A biosynthesis; CoA from (R)-pantothenate: step 3/5.</text>
</comment>
<feature type="binding site" evidence="3">
    <location>
        <position position="337"/>
    </location>
    <ligand>
        <name>CTP</name>
        <dbReference type="ChEBI" id="CHEBI:37563"/>
    </ligand>
</feature>
<dbReference type="RefSeq" id="WP_368374150.1">
    <property type="nucleotide sequence ID" value="NZ_JBFRYB010000001.1"/>
</dbReference>
<feature type="binding site" evidence="3">
    <location>
        <position position="279"/>
    </location>
    <ligand>
        <name>CTP</name>
        <dbReference type="ChEBI" id="CHEBI:37563"/>
    </ligand>
</feature>
<dbReference type="Proteomes" id="UP001557484">
    <property type="component" value="Unassembled WGS sequence"/>
</dbReference>
<dbReference type="InterPro" id="IPR005252">
    <property type="entry name" value="CoaBC"/>
</dbReference>
<name>A0ABV3TR00_9GAMM</name>
<evidence type="ECO:0000256" key="2">
    <source>
        <dbReference type="ARBA" id="ARBA00023239"/>
    </source>
</evidence>
<dbReference type="SUPFAM" id="SSF102645">
    <property type="entry name" value="CoaB-like"/>
    <property type="match status" value="1"/>
</dbReference>
<dbReference type="InterPro" id="IPR035929">
    <property type="entry name" value="CoaB-like_sf"/>
</dbReference>
<dbReference type="PANTHER" id="PTHR14359:SF6">
    <property type="entry name" value="PHOSPHOPANTOTHENOYLCYSTEINE DECARBOXYLASE"/>
    <property type="match status" value="1"/>
</dbReference>
<sequence length="401" mass="42384">MKQLSNRHILLGVTGGIAAYKSAELIRRLKDHGADVRVVMTAAAMEFITPLTLQALSGNPVHTTLLDPEAEAGMGHIELARWADLILVAPASADFMARLANGRGDDLLTTLCLATAAPIALAPAMNQGMWRDPATQANTATLTSRNIALFGPAAGEQACGDVGPGRMLEAEELTACAAKVFNSRLLDGIHMTITAGPTREAIDPVRYISNHSSGKMGYALAAAAADAGAIVTLISGPTNLPCPERVTRVDVISAQNMLEATEATLGKCQLFIGCAAVADYRPANTAEQKIKKDGDTMRIDLVRNPDIVSTVAHHSARPITVGFAAETQDLIRYARGKLENKKLDLIVANDVSNTAIGFNANDNAVTAIWKEGQLAIAQMGKNQLAAQLVALIAKQFFTAKN</sequence>
<evidence type="ECO:0000313" key="8">
    <source>
        <dbReference type="Proteomes" id="UP001557484"/>
    </source>
</evidence>
<feature type="domain" description="Flavoprotein" evidence="5">
    <location>
        <begin position="8"/>
        <end position="175"/>
    </location>
</feature>
<keyword evidence="8" id="KW-1185">Reference proteome</keyword>
<dbReference type="EMBL" id="JBFRYB010000001">
    <property type="protein sequence ID" value="MEX1664023.1"/>
    <property type="molecule type" value="Genomic_DNA"/>
</dbReference>